<evidence type="ECO:0000256" key="1">
    <source>
        <dbReference type="SAM" id="MobiDB-lite"/>
    </source>
</evidence>
<sequence length="75" mass="8243">MRATSASHRTEISCAFFSSPDLRFEKVTCRLMLFSILLSCTFPLPILSPSPTVEQEEDRGRSEKTSGGGGDYVVV</sequence>
<proteinExistence type="predicted"/>
<organism evidence="2">
    <name type="scientific">Spirodela intermedia</name>
    <name type="common">Intermediate duckweed</name>
    <dbReference type="NCBI Taxonomy" id="51605"/>
    <lineage>
        <taxon>Eukaryota</taxon>
        <taxon>Viridiplantae</taxon>
        <taxon>Streptophyta</taxon>
        <taxon>Embryophyta</taxon>
        <taxon>Tracheophyta</taxon>
        <taxon>Spermatophyta</taxon>
        <taxon>Magnoliopsida</taxon>
        <taxon>Liliopsida</taxon>
        <taxon>Araceae</taxon>
        <taxon>Lemnoideae</taxon>
        <taxon>Spirodela</taxon>
    </lineage>
</organism>
<gene>
    <name evidence="2" type="ORF">SI7747_07009319</name>
    <name evidence="3" type="ORF">SI8410_07010024</name>
</gene>
<feature type="compositionally biased region" description="Gly residues" evidence="1">
    <location>
        <begin position="66"/>
        <end position="75"/>
    </location>
</feature>
<evidence type="ECO:0000313" key="2">
    <source>
        <dbReference type="EMBL" id="CAA2623388.1"/>
    </source>
</evidence>
<dbReference type="EMBL" id="LR743594">
    <property type="protein sequence ID" value="CAA2623388.1"/>
    <property type="molecule type" value="Genomic_DNA"/>
</dbReference>
<feature type="region of interest" description="Disordered" evidence="1">
    <location>
        <begin position="47"/>
        <end position="75"/>
    </location>
</feature>
<evidence type="ECO:0000313" key="4">
    <source>
        <dbReference type="Proteomes" id="UP000663760"/>
    </source>
</evidence>
<evidence type="ECO:0000313" key="3">
    <source>
        <dbReference type="EMBL" id="CAA7399354.1"/>
    </source>
</evidence>
<protein>
    <submittedName>
        <fullName evidence="2">Uncharacterized protein</fullName>
    </submittedName>
</protein>
<name>A0A7I8IY90_SPIIN</name>
<accession>A0A7I8IY90</accession>
<dbReference type="OrthoDB" id="10462592at2759"/>
<dbReference type="AlphaFoldDB" id="A0A7I8IY90"/>
<keyword evidence="4" id="KW-1185">Reference proteome</keyword>
<dbReference type="Proteomes" id="UP000663760">
    <property type="component" value="Chromosome 7"/>
</dbReference>
<reference evidence="2" key="1">
    <citation type="submission" date="2019-12" db="EMBL/GenBank/DDBJ databases">
        <authorList>
            <person name="Scholz U."/>
            <person name="Mascher M."/>
            <person name="Fiebig A."/>
        </authorList>
    </citation>
    <scope>NUCLEOTIDE SEQUENCE</scope>
</reference>
<dbReference type="EMBL" id="LR746270">
    <property type="protein sequence ID" value="CAA7399354.1"/>
    <property type="molecule type" value="Genomic_DNA"/>
</dbReference>